<dbReference type="AlphaFoldDB" id="A0A6A3LMW5"/>
<accession>A0A6A3LMW5</accession>
<evidence type="ECO:0000313" key="1">
    <source>
        <dbReference type="EMBL" id="KAE9013613.1"/>
    </source>
</evidence>
<dbReference type="EMBL" id="QXFV01000969">
    <property type="protein sequence ID" value="KAE9019458.1"/>
    <property type="molecule type" value="Genomic_DNA"/>
</dbReference>
<evidence type="ECO:0000313" key="2">
    <source>
        <dbReference type="EMBL" id="KAE9019458.1"/>
    </source>
</evidence>
<reference evidence="3 4" key="1">
    <citation type="submission" date="2018-09" db="EMBL/GenBank/DDBJ databases">
        <title>Genomic investigation of the strawberry pathogen Phytophthora fragariae indicates pathogenicity is determined by transcriptional variation in three key races.</title>
        <authorList>
            <person name="Adams T.M."/>
            <person name="Armitage A.D."/>
            <person name="Sobczyk M.K."/>
            <person name="Bates H.J."/>
            <person name="Dunwell J.M."/>
            <person name="Nellist C.F."/>
            <person name="Harrison R.J."/>
        </authorList>
    </citation>
    <scope>NUCLEOTIDE SEQUENCE [LARGE SCALE GENOMIC DNA]</scope>
    <source>
        <strain evidence="2 3">SCRP249</strain>
        <strain evidence="1 4">SCRP324</strain>
    </source>
</reference>
<gene>
    <name evidence="2" type="ORF">PR001_g13863</name>
    <name evidence="1" type="ORF">PR002_g14450</name>
</gene>
<evidence type="ECO:0000313" key="4">
    <source>
        <dbReference type="Proteomes" id="UP000435112"/>
    </source>
</evidence>
<protein>
    <submittedName>
        <fullName evidence="2">Uncharacterized protein</fullName>
    </submittedName>
</protein>
<dbReference type="Proteomes" id="UP000435112">
    <property type="component" value="Unassembled WGS sequence"/>
</dbReference>
<proteinExistence type="predicted"/>
<evidence type="ECO:0000313" key="3">
    <source>
        <dbReference type="Proteomes" id="UP000429607"/>
    </source>
</evidence>
<dbReference type="EMBL" id="QXFU01001004">
    <property type="protein sequence ID" value="KAE9013613.1"/>
    <property type="molecule type" value="Genomic_DNA"/>
</dbReference>
<comment type="caution">
    <text evidence="2">The sequence shown here is derived from an EMBL/GenBank/DDBJ whole genome shotgun (WGS) entry which is preliminary data.</text>
</comment>
<dbReference type="OrthoDB" id="165447at2759"/>
<dbReference type="Proteomes" id="UP000429607">
    <property type="component" value="Unassembled WGS sequence"/>
</dbReference>
<sequence>MEKYLGRVCRLDDSCEYVVQKRNVELLGDNNIVDVLPRASVLQFNPKKKFKTLRGGEKQGEISGKHQRNKYDIDYDDGGKDASVDGEFIWLSDGSIKEEFEVGDKVVVAMPNILGNRSWLQPVDWNQGGYDAVYFDTKVNKVIFIQVTRSDKHTFKMRFFKEVLIKLRSAGMRCPSVEVFFVVKLNQLMNFSISSIDDRGAIEEFDNQWIGPDEDHVKVRAFKATPAQ</sequence>
<organism evidence="2 3">
    <name type="scientific">Phytophthora rubi</name>
    <dbReference type="NCBI Taxonomy" id="129364"/>
    <lineage>
        <taxon>Eukaryota</taxon>
        <taxon>Sar</taxon>
        <taxon>Stramenopiles</taxon>
        <taxon>Oomycota</taxon>
        <taxon>Peronosporomycetes</taxon>
        <taxon>Peronosporales</taxon>
        <taxon>Peronosporaceae</taxon>
        <taxon>Phytophthora</taxon>
    </lineage>
</organism>
<name>A0A6A3LMW5_9STRA</name>